<dbReference type="AlphaFoldDB" id="A0A5N6WQT0"/>
<dbReference type="Proteomes" id="UP000325945">
    <property type="component" value="Unassembled WGS sequence"/>
</dbReference>
<sequence>MRLLQFGFIGYAAATMLGDSTCSKAYQLTMRNSDAFLNELQTRICDKGCSFTVQDYEDGIKEQIHRPYVERMMRDHLGRSDSYTTDADVLVEMGASMLSTAAEKCKSETRDADLATRDDPPFDICAHLSKECVKQIKSQLPGLMLKKAPFFLGLAGTTSCSDVVKFQESPETKTIVAQGMDQYAENCPRRT</sequence>
<keyword evidence="2" id="KW-1185">Reference proteome</keyword>
<proteinExistence type="predicted"/>
<evidence type="ECO:0000313" key="2">
    <source>
        <dbReference type="Proteomes" id="UP000325945"/>
    </source>
</evidence>
<dbReference type="EMBL" id="ML741834">
    <property type="protein sequence ID" value="KAE8323133.1"/>
    <property type="molecule type" value="Genomic_DNA"/>
</dbReference>
<reference evidence="2" key="1">
    <citation type="submission" date="2019-04" db="EMBL/GenBank/DDBJ databases">
        <title>Friends and foes A comparative genomics studyof 23 Aspergillus species from section Flavi.</title>
        <authorList>
            <consortium name="DOE Joint Genome Institute"/>
            <person name="Kjaerbolling I."/>
            <person name="Vesth T."/>
            <person name="Frisvad J.C."/>
            <person name="Nybo J.L."/>
            <person name="Theobald S."/>
            <person name="Kildgaard S."/>
            <person name="Isbrandt T."/>
            <person name="Kuo A."/>
            <person name="Sato A."/>
            <person name="Lyhne E.K."/>
            <person name="Kogle M.E."/>
            <person name="Wiebenga A."/>
            <person name="Kun R.S."/>
            <person name="Lubbers R.J."/>
            <person name="Makela M.R."/>
            <person name="Barry K."/>
            <person name="Chovatia M."/>
            <person name="Clum A."/>
            <person name="Daum C."/>
            <person name="Haridas S."/>
            <person name="He G."/>
            <person name="LaButti K."/>
            <person name="Lipzen A."/>
            <person name="Mondo S."/>
            <person name="Riley R."/>
            <person name="Salamov A."/>
            <person name="Simmons B.A."/>
            <person name="Magnuson J.K."/>
            <person name="Henrissat B."/>
            <person name="Mortensen U.H."/>
            <person name="Larsen T.O."/>
            <person name="Devries R.P."/>
            <person name="Grigoriev I.V."/>
            <person name="Machida M."/>
            <person name="Baker S.E."/>
            <person name="Andersen M.R."/>
        </authorList>
    </citation>
    <scope>NUCLEOTIDE SEQUENCE [LARGE SCALE GENOMIC DNA]</scope>
    <source>
        <strain evidence="2">CBS 130017</strain>
    </source>
</reference>
<organism evidence="1 2">
    <name type="scientific">Aspergillus sergii</name>
    <dbReference type="NCBI Taxonomy" id="1034303"/>
    <lineage>
        <taxon>Eukaryota</taxon>
        <taxon>Fungi</taxon>
        <taxon>Dikarya</taxon>
        <taxon>Ascomycota</taxon>
        <taxon>Pezizomycotina</taxon>
        <taxon>Eurotiomycetes</taxon>
        <taxon>Eurotiomycetidae</taxon>
        <taxon>Eurotiales</taxon>
        <taxon>Aspergillaceae</taxon>
        <taxon>Aspergillus</taxon>
        <taxon>Aspergillus subgen. Circumdati</taxon>
    </lineage>
</organism>
<name>A0A5N6WQT0_9EURO</name>
<gene>
    <name evidence="1" type="ORF">BDV39DRAFT_209089</name>
</gene>
<protein>
    <submittedName>
        <fullName evidence="1">Uncharacterized protein</fullName>
    </submittedName>
</protein>
<accession>A0A5N6WQT0</accession>
<evidence type="ECO:0000313" key="1">
    <source>
        <dbReference type="EMBL" id="KAE8323133.1"/>
    </source>
</evidence>